<keyword evidence="2" id="KW-0768">Sushi</keyword>
<dbReference type="EMBL" id="VXIV02001811">
    <property type="protein sequence ID" value="KAF6029482.1"/>
    <property type="molecule type" value="Genomic_DNA"/>
</dbReference>
<gene>
    <name evidence="5" type="ORF">EB796_012169</name>
</gene>
<evidence type="ECO:0000259" key="4">
    <source>
        <dbReference type="PROSITE" id="PS50923"/>
    </source>
</evidence>
<dbReference type="PROSITE" id="PS50923">
    <property type="entry name" value="SUSHI"/>
    <property type="match status" value="1"/>
</dbReference>
<dbReference type="Pfam" id="PF00084">
    <property type="entry name" value="Sushi"/>
    <property type="match status" value="1"/>
</dbReference>
<evidence type="ECO:0000256" key="2">
    <source>
        <dbReference type="PROSITE-ProRule" id="PRU00302"/>
    </source>
</evidence>
<keyword evidence="6" id="KW-1185">Reference proteome</keyword>
<dbReference type="Proteomes" id="UP000593567">
    <property type="component" value="Unassembled WGS sequence"/>
</dbReference>
<sequence length="83" mass="8756">MADLKQDPNLIIATPSGGEPTEGSVISFSCDTSKFSLVGDREAVCTSEGEWDVKNAPQCLPLPTSTNSVTVSGEQLSAYNKSF</sequence>
<dbReference type="SMART" id="SM00032">
    <property type="entry name" value="CCP"/>
    <property type="match status" value="1"/>
</dbReference>
<evidence type="ECO:0000256" key="3">
    <source>
        <dbReference type="SAM" id="MobiDB-lite"/>
    </source>
</evidence>
<comment type="caution">
    <text evidence="2">Lacks conserved residue(s) required for the propagation of feature annotation.</text>
</comment>
<feature type="region of interest" description="Disordered" evidence="3">
    <location>
        <begin position="1"/>
        <end position="23"/>
    </location>
</feature>
<dbReference type="AlphaFoldDB" id="A0A7J7JSY4"/>
<name>A0A7J7JSY4_BUGNE</name>
<reference evidence="5" key="1">
    <citation type="submission" date="2020-06" db="EMBL/GenBank/DDBJ databases">
        <title>Draft genome of Bugula neritina, a colonial animal packing powerful symbionts and potential medicines.</title>
        <authorList>
            <person name="Rayko M."/>
        </authorList>
    </citation>
    <scope>NUCLEOTIDE SEQUENCE [LARGE SCALE GENOMIC DNA]</scope>
    <source>
        <strain evidence="5">Kwan_BN1</strain>
    </source>
</reference>
<dbReference type="InterPro" id="IPR000436">
    <property type="entry name" value="Sushi_SCR_CCP_dom"/>
</dbReference>
<evidence type="ECO:0000256" key="1">
    <source>
        <dbReference type="ARBA" id="ARBA00023157"/>
    </source>
</evidence>
<accession>A0A7J7JSY4</accession>
<evidence type="ECO:0000313" key="5">
    <source>
        <dbReference type="EMBL" id="KAF6029482.1"/>
    </source>
</evidence>
<dbReference type="InterPro" id="IPR035976">
    <property type="entry name" value="Sushi/SCR/CCP_sf"/>
</dbReference>
<feature type="domain" description="Sushi" evidence="4">
    <location>
        <begin position="1"/>
        <end position="61"/>
    </location>
</feature>
<keyword evidence="1" id="KW-1015">Disulfide bond</keyword>
<comment type="caution">
    <text evidence="5">The sequence shown here is derived from an EMBL/GenBank/DDBJ whole genome shotgun (WGS) entry which is preliminary data.</text>
</comment>
<proteinExistence type="predicted"/>
<organism evidence="5 6">
    <name type="scientific">Bugula neritina</name>
    <name type="common">Brown bryozoan</name>
    <name type="synonym">Sertularia neritina</name>
    <dbReference type="NCBI Taxonomy" id="10212"/>
    <lineage>
        <taxon>Eukaryota</taxon>
        <taxon>Metazoa</taxon>
        <taxon>Spiralia</taxon>
        <taxon>Lophotrochozoa</taxon>
        <taxon>Bryozoa</taxon>
        <taxon>Gymnolaemata</taxon>
        <taxon>Cheilostomatida</taxon>
        <taxon>Flustrina</taxon>
        <taxon>Buguloidea</taxon>
        <taxon>Bugulidae</taxon>
        <taxon>Bugula</taxon>
    </lineage>
</organism>
<dbReference type="CDD" id="cd00033">
    <property type="entry name" value="CCP"/>
    <property type="match status" value="1"/>
</dbReference>
<protein>
    <recommendedName>
        <fullName evidence="4">Sushi domain-containing protein</fullName>
    </recommendedName>
</protein>
<dbReference type="Gene3D" id="2.10.70.10">
    <property type="entry name" value="Complement Module, domain 1"/>
    <property type="match status" value="1"/>
</dbReference>
<dbReference type="SUPFAM" id="SSF57535">
    <property type="entry name" value="Complement control module/SCR domain"/>
    <property type="match status" value="1"/>
</dbReference>
<evidence type="ECO:0000313" key="6">
    <source>
        <dbReference type="Proteomes" id="UP000593567"/>
    </source>
</evidence>